<evidence type="ECO:0008006" key="4">
    <source>
        <dbReference type="Google" id="ProtNLM"/>
    </source>
</evidence>
<feature type="transmembrane region" description="Helical" evidence="1">
    <location>
        <begin position="539"/>
        <end position="560"/>
    </location>
</feature>
<feature type="transmembrane region" description="Helical" evidence="1">
    <location>
        <begin position="348"/>
        <end position="373"/>
    </location>
</feature>
<evidence type="ECO:0000313" key="2">
    <source>
        <dbReference type="EMBL" id="WEG36013.1"/>
    </source>
</evidence>
<feature type="transmembrane region" description="Helical" evidence="1">
    <location>
        <begin position="87"/>
        <end position="111"/>
    </location>
</feature>
<gene>
    <name evidence="2" type="ORF">PYS61_02250</name>
</gene>
<feature type="transmembrane region" description="Helical" evidence="1">
    <location>
        <begin position="493"/>
        <end position="518"/>
    </location>
</feature>
<feature type="transmembrane region" description="Helical" evidence="1">
    <location>
        <begin position="202"/>
        <end position="225"/>
    </location>
</feature>
<keyword evidence="1" id="KW-1133">Transmembrane helix</keyword>
<dbReference type="EMBL" id="CP118868">
    <property type="protein sequence ID" value="WEG36013.1"/>
    <property type="molecule type" value="Genomic_DNA"/>
</dbReference>
<organism evidence="2 3">
    <name type="scientific">Amygdalobacter indicium</name>
    <dbReference type="NCBI Taxonomy" id="3029272"/>
    <lineage>
        <taxon>Bacteria</taxon>
        <taxon>Bacillati</taxon>
        <taxon>Bacillota</taxon>
        <taxon>Clostridia</taxon>
        <taxon>Eubacteriales</taxon>
        <taxon>Oscillospiraceae</taxon>
        <taxon>Amygdalobacter</taxon>
    </lineage>
</organism>
<name>A0ABY8C5Q7_9FIRM</name>
<feature type="transmembrane region" description="Helical" evidence="1">
    <location>
        <begin position="467"/>
        <end position="487"/>
    </location>
</feature>
<protein>
    <recommendedName>
        <fullName evidence="4">ABC-2 type transport system permease protein</fullName>
    </recommendedName>
</protein>
<keyword evidence="1" id="KW-0812">Transmembrane</keyword>
<evidence type="ECO:0000256" key="1">
    <source>
        <dbReference type="SAM" id="Phobius"/>
    </source>
</evidence>
<feature type="transmembrane region" description="Helical" evidence="1">
    <location>
        <begin position="273"/>
        <end position="294"/>
    </location>
</feature>
<feature type="transmembrane region" description="Helical" evidence="1">
    <location>
        <begin position="580"/>
        <end position="605"/>
    </location>
</feature>
<accession>A0ABY8C5Q7</accession>
<keyword evidence="3" id="KW-1185">Reference proteome</keyword>
<feature type="transmembrane region" description="Helical" evidence="1">
    <location>
        <begin position="167"/>
        <end position="190"/>
    </location>
</feature>
<sequence length="608" mass="67925">MLKKLKKRSPFFALLKTMHGGEMNAMLAQSMEKKSKISLFKHNLNISPSVKRLVRSVFSKVISLAFIFFLAYMGYNAKIDYPTLINMAGFSILFFTILFSFMYSISSLFMSKDILFYATLPLPSRTLTMGKILDYLYSNCVLMDGCVILPTALACAYKLGLNAMAKVGIYIVLASLSSKMLLLLLMLLLVGRVKLFKNKDRFLKIVNIFYMFVAISLGVLGNVMGSNAGSLGNVMQKISTHRGLSPWTVVKDLFLWPNIFLEGILADNNLRSYASLLFSLILVALGTSLVLLYANKKYLVLISCLNGSAGTGAKRLNRTQAAKALAPLSVYKSYRKTDYFLLKRNPQLYTYFLLTPILMPVYILACIVIGGFFKVGGSKVLEMLQNSSIYLEALRNFMRTLHWDSMANYPVAFVLTIVLVFLFWSDTATANQFMRDGKDFRFYQSLPLPLTTYIAVKYQFALKHGSSVFVVAFMLLLILLLTIFASLPVLTAVMLICLIVGLYVTFIQLSLFFSIIRVNFDFDIETDLVRKLKGFMPMLNNIVTELLILAVPALAVFLNFGKSLGFDAAAPGLTKCYLPAIFAVYYLVTALATAALLFGCGAKLLQKK</sequence>
<dbReference type="Proteomes" id="UP001220478">
    <property type="component" value="Chromosome"/>
</dbReference>
<reference evidence="2 3" key="1">
    <citation type="submission" date="2023-02" db="EMBL/GenBank/DDBJ databases">
        <title>Novel Oscillospiraceae bacterial genomes.</title>
        <authorList>
            <person name="Srinivasan S."/>
            <person name="Austin M.N."/>
            <person name="Fiedler T.L."/>
            <person name="Strenk S.M."/>
            <person name="Agnew K.J."/>
            <person name="Nagana Gowda G.A."/>
            <person name="Raftery D."/>
            <person name="Beamer M.A."/>
            <person name="Achilles S.L."/>
            <person name="Wiesenfeld H.C."/>
            <person name="Fredricks D.N."/>
            <person name="Hillier S.L."/>
        </authorList>
    </citation>
    <scope>NUCLEOTIDE SEQUENCE [LARGE SCALE GENOMIC DNA]</scope>
    <source>
        <strain evidence="2 3">CHIC02 1186E3-8</strain>
    </source>
</reference>
<feature type="transmembrane region" description="Helical" evidence="1">
    <location>
        <begin position="132"/>
        <end position="161"/>
    </location>
</feature>
<feature type="transmembrane region" description="Helical" evidence="1">
    <location>
        <begin position="57"/>
        <end position="75"/>
    </location>
</feature>
<evidence type="ECO:0000313" key="3">
    <source>
        <dbReference type="Proteomes" id="UP001220478"/>
    </source>
</evidence>
<keyword evidence="1" id="KW-0472">Membrane</keyword>
<feature type="transmembrane region" description="Helical" evidence="1">
    <location>
        <begin position="407"/>
        <end position="425"/>
    </location>
</feature>
<dbReference type="RefSeq" id="WP_315572033.1">
    <property type="nucleotide sequence ID" value="NZ_CP118868.1"/>
</dbReference>
<proteinExistence type="predicted"/>